<protein>
    <recommendedName>
        <fullName evidence="4">Chromosome segregation ATPase</fullName>
    </recommendedName>
</protein>
<organism evidence="2 3">
    <name type="scientific">Cohnella lubricantis</name>
    <dbReference type="NCBI Taxonomy" id="2163172"/>
    <lineage>
        <taxon>Bacteria</taxon>
        <taxon>Bacillati</taxon>
        <taxon>Bacillota</taxon>
        <taxon>Bacilli</taxon>
        <taxon>Bacillales</taxon>
        <taxon>Paenibacillaceae</taxon>
        <taxon>Cohnella</taxon>
    </lineage>
</organism>
<feature type="coiled-coil region" evidence="1">
    <location>
        <begin position="828"/>
        <end position="896"/>
    </location>
</feature>
<name>A0A841TEC7_9BACL</name>
<keyword evidence="1" id="KW-0175">Coiled coil</keyword>
<accession>A0A841TEC7</accession>
<sequence length="1490" mass="173278">MPAINALRITGPRYNKQLKFYLDSVFDFNADHTLLSMINSGGKGVLLQLLFQVVLPMVSWGKEGTSTVRHFFYDEKGNFKPYPFYVSVEWVLDTTPKRYLVTGIAYFATKSMKKEDNTENVEVDYTTFVREYGEHERFTIRDLSYYDEQNRSIMPYKEWCDLLRSGADEFRYFTNSSKDKKRYKETLASYGIYADDWAEMVKMNRNEAGIQDYFEKVFPNSRTNMGLFKELLIPTIAERLHNDAESSTDLAKLFKDAAVIAEQLPFLRSREEALHVLIEMCNELEHAVSACVTAKEDLENTRREGVQLFRSIGELLRMTKTDITQKQTDQSALLKQKEDFTWQQSNLGYVRALRAEQHQLEVCKEAENRDRVAKADLKRKQDTHKEAQLQKLRKIQHDCWQNVQNIKFQIEAIENSAEVKANKQKLTELRQKALSEWNILRQELQNVQEQYEAYYTHLTQSKTDRDQTLKNLNDELIQTKATIQSLVTQINDFETKTCQMENLHGVAIRLDPEGIYKSEQTELESRIEQERKLSAKIEQLSQESTELFGRVQKEEEQFAQASKAASHVYEQYHKQYQSEETIAGELIRELRAVPSEEVPVPEFLRAQKPVLEAKIQHWEQRKLQFKEEIWTLKQELDLDLGTDDSPVWVPNASLLLAKQKLEKRGFAIMLGTEYVHHLEMPKRRDMLASFPLLPYALVAYKNEDIQTILQADLFQDDVHFSPVPLYAAERLEGSETHLFAIPANQAYELSAVPGAWDARKQTLIVRLQDLTDQMGKCQKQEEIHRQLLEKVKSSLLYTTSILLLQEHEKKKSEAQHVESCLQESRNHLQLKAELVDQAKEDKEHLELAVRELRSRVQELETYVTDYWRTIERMNEKDRQEKRERSLGKQYEEVSEQAKNMGDLLFNWSIAYSKWNQDIQGKIEQIRFYVDDAALPSVSKTEPSEEPPHLHVHSESLLHIISTMRSIDQDISMNNAELIRLQTEMKRAHDDLQKAKDHLEGVEPDWGQISIPIESVDWLERRERVLEEEVKTAVYAERACENALGKAQTSLDHLVKDRQKAERSVKNPDPWEDVVIEAKELEIERGIAAVETGLQTLGTQIKNLQGDEKRFELMHNRLEAYLDTNDVQTEVALNLPLLDKIRQDPNIVSSWNDSRKKKEDVYKSVMKKADEICKKHLSVIEGSSWDEYLKEVMVGQYRLLRDSEPEDMLEILKDNRNYALFELEKQKDDIGIAEEARKNWGKHASKFCISIIKGLREMTQRMSIRNRGNHKFDLLRLRHAERLPKLVEDIEIYMFEFFDNVLKELLKTHSAIEGIDMGIIKKKINPSDLVFAALQNQFPTLEIYNLNTDNTFLTEQPLSHYFTEWETMNTGSHTETAGSGGQLVAARTLVMMMLLTFKRKSTDQRYSVLISDNPFANAISPHVVDPIFVIADLLKFQWLVVTPPELVKLGISQKFPVYCSLDLQKQKSGKDAVTHHVHHGFRQLEQAPRLI</sequence>
<dbReference type="RefSeq" id="WP_185179612.1">
    <property type="nucleotide sequence ID" value="NZ_CBCSEP010000041.1"/>
</dbReference>
<dbReference type="EMBL" id="JACJVN010000054">
    <property type="protein sequence ID" value="MBB6678339.1"/>
    <property type="molecule type" value="Genomic_DNA"/>
</dbReference>
<evidence type="ECO:0000313" key="2">
    <source>
        <dbReference type="EMBL" id="MBB6678339.1"/>
    </source>
</evidence>
<dbReference type="Proteomes" id="UP000574133">
    <property type="component" value="Unassembled WGS sequence"/>
</dbReference>
<keyword evidence="3" id="KW-1185">Reference proteome</keyword>
<evidence type="ECO:0000313" key="3">
    <source>
        <dbReference type="Proteomes" id="UP000574133"/>
    </source>
</evidence>
<evidence type="ECO:0008006" key="4">
    <source>
        <dbReference type="Google" id="ProtNLM"/>
    </source>
</evidence>
<reference evidence="2 3" key="1">
    <citation type="submission" date="2020-08" db="EMBL/GenBank/DDBJ databases">
        <title>Cohnella phylogeny.</title>
        <authorList>
            <person name="Dunlap C."/>
        </authorList>
    </citation>
    <scope>NUCLEOTIDE SEQUENCE [LARGE SCALE GENOMIC DNA]</scope>
    <source>
        <strain evidence="2 3">DSM 103658</strain>
    </source>
</reference>
<feature type="coiled-coil region" evidence="1">
    <location>
        <begin position="430"/>
        <end position="489"/>
    </location>
</feature>
<proteinExistence type="predicted"/>
<feature type="coiled-coil region" evidence="1">
    <location>
        <begin position="523"/>
        <end position="557"/>
    </location>
</feature>
<evidence type="ECO:0000256" key="1">
    <source>
        <dbReference type="SAM" id="Coils"/>
    </source>
</evidence>
<comment type="caution">
    <text evidence="2">The sequence shown here is derived from an EMBL/GenBank/DDBJ whole genome shotgun (WGS) entry which is preliminary data.</text>
</comment>
<gene>
    <name evidence="2" type="ORF">H4Q31_13605</name>
</gene>